<dbReference type="STRING" id="947166.A0A1D1VV55"/>
<dbReference type="PANTHER" id="PTHR19321:SF41">
    <property type="entry name" value="FASCETTO-RELATED"/>
    <property type="match status" value="1"/>
</dbReference>
<accession>A0A1D1VV55</accession>
<name>A0A1D1VV55_RAMVA</name>
<evidence type="ECO:0000256" key="1">
    <source>
        <dbReference type="SAM" id="Coils"/>
    </source>
</evidence>
<keyword evidence="4" id="KW-1185">Reference proteome</keyword>
<evidence type="ECO:0000256" key="2">
    <source>
        <dbReference type="SAM" id="MobiDB-lite"/>
    </source>
</evidence>
<feature type="coiled-coil region" evidence="1">
    <location>
        <begin position="418"/>
        <end position="445"/>
    </location>
</feature>
<protein>
    <recommendedName>
        <fullName evidence="5">Protein regulator of cytokinesis 1</fullName>
    </recommendedName>
</protein>
<feature type="region of interest" description="Disordered" evidence="2">
    <location>
        <begin position="1"/>
        <end position="24"/>
    </location>
</feature>
<dbReference type="Gene3D" id="1.20.58.1520">
    <property type="match status" value="1"/>
</dbReference>
<dbReference type="InterPro" id="IPR007145">
    <property type="entry name" value="MAP65_Ase1_PRC1"/>
</dbReference>
<organism evidence="3 4">
    <name type="scientific">Ramazzottius varieornatus</name>
    <name type="common">Water bear</name>
    <name type="synonym">Tardigrade</name>
    <dbReference type="NCBI Taxonomy" id="947166"/>
    <lineage>
        <taxon>Eukaryota</taxon>
        <taxon>Metazoa</taxon>
        <taxon>Ecdysozoa</taxon>
        <taxon>Tardigrada</taxon>
        <taxon>Eutardigrada</taxon>
        <taxon>Parachela</taxon>
        <taxon>Hypsibioidea</taxon>
        <taxon>Ramazzottiidae</taxon>
        <taxon>Ramazzottius</taxon>
    </lineage>
</organism>
<evidence type="ECO:0000313" key="4">
    <source>
        <dbReference type="Proteomes" id="UP000186922"/>
    </source>
</evidence>
<dbReference type="OrthoDB" id="642895at2759"/>
<dbReference type="GO" id="GO:0005737">
    <property type="term" value="C:cytoplasm"/>
    <property type="evidence" value="ECO:0007669"/>
    <property type="project" value="TreeGrafter"/>
</dbReference>
<dbReference type="EMBL" id="BDGG01000010">
    <property type="protein sequence ID" value="GAV04123.1"/>
    <property type="molecule type" value="Genomic_DNA"/>
</dbReference>
<dbReference type="GO" id="GO:0008017">
    <property type="term" value="F:microtubule binding"/>
    <property type="evidence" value="ECO:0007669"/>
    <property type="project" value="InterPro"/>
</dbReference>
<dbReference type="AlphaFoldDB" id="A0A1D1VV55"/>
<evidence type="ECO:0008006" key="5">
    <source>
        <dbReference type="Google" id="ProtNLM"/>
    </source>
</evidence>
<sequence>MLGASHSLSPLKSSFSSGEHVSGMSTQTNGKPLLLAAVENFLVNSADFSKAARELQACWEEIGYSRDDLKTIQDGTIDALIQPLDKVVKTSLAHEKEQLAQHRNAVAECRVRVTMISAELSIPVFQVDENLPLIEKSRVLTQKAESLEAMREQLMSRLEALIHHNRDLYRIMHTGHYVVDENKVPTAEDLKLFSSHNDNLEIERKVREKRLKEVRSRIVDLQRGLEKRSATPPATFPQDIDGMLADTRFAELANEENELREERRVLHEEISGLQEKIRLINDRLKLEISEEFQPAATKVTPSYRNNLQAELKRLEVLKAQNIKKFIEEVRQDILELYEKCFSSAMDREDFSKEMSSTRLDEELLQKHEQHYQRLVAHFEKNEDFFKKIRKREEVWKKKMEIDEKENDPSRFKNRGGQMLQHQQEKAKIEHDLKKLDAELAKKLEQWLADHGEPFTIFGNDYAVFIKQQFEAYKIKLQREKEERKQAKEQDNQPPTGVLGKRKNDARQASANNGGRPQSRETHGSAQIGVAGLMERSPKTQRLGH</sequence>
<feature type="region of interest" description="Disordered" evidence="2">
    <location>
        <begin position="482"/>
        <end position="544"/>
    </location>
</feature>
<feature type="coiled-coil region" evidence="1">
    <location>
        <begin position="249"/>
        <end position="276"/>
    </location>
</feature>
<feature type="coiled-coil region" evidence="1">
    <location>
        <begin position="137"/>
        <end position="164"/>
    </location>
</feature>
<feature type="compositionally biased region" description="Polar residues" evidence="2">
    <location>
        <begin position="506"/>
        <end position="515"/>
    </location>
</feature>
<dbReference type="PANTHER" id="PTHR19321">
    <property type="entry name" value="PROTEIN REGULATOR OF CYTOKINESIS 1 PRC1-RELATED"/>
    <property type="match status" value="1"/>
</dbReference>
<dbReference type="Proteomes" id="UP000186922">
    <property type="component" value="Unassembled WGS sequence"/>
</dbReference>
<proteinExistence type="predicted"/>
<feature type="compositionally biased region" description="Low complexity" evidence="2">
    <location>
        <begin position="1"/>
        <end position="17"/>
    </location>
</feature>
<comment type="caution">
    <text evidence="3">The sequence shown here is derived from an EMBL/GenBank/DDBJ whole genome shotgun (WGS) entry which is preliminary data.</text>
</comment>
<dbReference type="Pfam" id="PF03999">
    <property type="entry name" value="MAP65_ASE1"/>
    <property type="match status" value="1"/>
</dbReference>
<gene>
    <name evidence="3" type="primary">RvY_14451-1</name>
    <name evidence="3" type="synonym">RvY_14451.1</name>
    <name evidence="3" type="ORF">RvY_14451</name>
</gene>
<dbReference type="GO" id="GO:1990023">
    <property type="term" value="C:mitotic spindle midzone"/>
    <property type="evidence" value="ECO:0007669"/>
    <property type="project" value="TreeGrafter"/>
</dbReference>
<dbReference type="GO" id="GO:0051256">
    <property type="term" value="P:mitotic spindle midzone assembly"/>
    <property type="evidence" value="ECO:0007669"/>
    <property type="project" value="TreeGrafter"/>
</dbReference>
<keyword evidence="1" id="KW-0175">Coiled coil</keyword>
<reference evidence="3 4" key="1">
    <citation type="journal article" date="2016" name="Nat. Commun.">
        <title>Extremotolerant tardigrade genome and improved radiotolerance of human cultured cells by tardigrade-unique protein.</title>
        <authorList>
            <person name="Hashimoto T."/>
            <person name="Horikawa D.D."/>
            <person name="Saito Y."/>
            <person name="Kuwahara H."/>
            <person name="Kozuka-Hata H."/>
            <person name="Shin-I T."/>
            <person name="Minakuchi Y."/>
            <person name="Ohishi K."/>
            <person name="Motoyama A."/>
            <person name="Aizu T."/>
            <person name="Enomoto A."/>
            <person name="Kondo K."/>
            <person name="Tanaka S."/>
            <person name="Hara Y."/>
            <person name="Koshikawa S."/>
            <person name="Sagara H."/>
            <person name="Miura T."/>
            <person name="Yokobori S."/>
            <person name="Miyagawa K."/>
            <person name="Suzuki Y."/>
            <person name="Kubo T."/>
            <person name="Oyama M."/>
            <person name="Kohara Y."/>
            <person name="Fujiyama A."/>
            <person name="Arakawa K."/>
            <person name="Katayama T."/>
            <person name="Toyoda A."/>
            <person name="Kunieda T."/>
        </authorList>
    </citation>
    <scope>NUCLEOTIDE SEQUENCE [LARGE SCALE GENOMIC DNA]</scope>
    <source>
        <strain evidence="3 4">YOKOZUNA-1</strain>
    </source>
</reference>
<evidence type="ECO:0000313" key="3">
    <source>
        <dbReference type="EMBL" id="GAV04123.1"/>
    </source>
</evidence>